<dbReference type="RefSeq" id="WP_256706658.1">
    <property type="nucleotide sequence ID" value="NZ_CP101914.1"/>
</dbReference>
<dbReference type="InterPro" id="IPR000073">
    <property type="entry name" value="AB_hydrolase_1"/>
</dbReference>
<organism evidence="2 3">
    <name type="scientific">Oceanobacillus jeddahense</name>
    <dbReference type="NCBI Taxonomy" id="1462527"/>
    <lineage>
        <taxon>Bacteria</taxon>
        <taxon>Bacillati</taxon>
        <taxon>Bacillota</taxon>
        <taxon>Bacilli</taxon>
        <taxon>Bacillales</taxon>
        <taxon>Bacillaceae</taxon>
        <taxon>Oceanobacillus</taxon>
    </lineage>
</organism>
<evidence type="ECO:0000313" key="2">
    <source>
        <dbReference type="EMBL" id="UUI01226.1"/>
    </source>
</evidence>
<name>A0ABY5JQ71_9BACI</name>
<accession>A0ABY5JQ71</accession>
<dbReference type="SUPFAM" id="SSF53474">
    <property type="entry name" value="alpha/beta-Hydrolases"/>
    <property type="match status" value="1"/>
</dbReference>
<feature type="domain" description="AB hydrolase-1" evidence="1">
    <location>
        <begin position="26"/>
        <end position="266"/>
    </location>
</feature>
<keyword evidence="2" id="KW-0378">Hydrolase</keyword>
<protein>
    <submittedName>
        <fullName evidence="2">Alpha/beta hydrolase</fullName>
    </submittedName>
</protein>
<keyword evidence="3" id="KW-1185">Reference proteome</keyword>
<reference evidence="2" key="1">
    <citation type="submission" date="2022-07" db="EMBL/GenBank/DDBJ databases">
        <title>FELIX.</title>
        <authorList>
            <person name="Wan K.H."/>
            <person name="Park S."/>
            <person name="Lawrence Q."/>
            <person name="Eichenberger J.P."/>
            <person name="Booth B.W."/>
            <person name="Piaggio A.J."/>
            <person name="Chandler J.C."/>
            <person name="Franklin A.B."/>
            <person name="Celniker S.E."/>
        </authorList>
    </citation>
    <scope>NUCLEOTIDE SEQUENCE</scope>
    <source>
        <strain evidence="2">QA-1986 374</strain>
    </source>
</reference>
<dbReference type="InterPro" id="IPR050471">
    <property type="entry name" value="AB_hydrolase"/>
</dbReference>
<dbReference type="GO" id="GO:0016787">
    <property type="term" value="F:hydrolase activity"/>
    <property type="evidence" value="ECO:0007669"/>
    <property type="project" value="UniProtKB-KW"/>
</dbReference>
<evidence type="ECO:0000313" key="3">
    <source>
        <dbReference type="Proteomes" id="UP001059773"/>
    </source>
</evidence>
<sequence length="288" mass="32771">MERILGTYFVDDQTIEYSITGKEGTPILVMHGGHSNCYEEFGYKLLVKSGFMLITPSRGGYGQTSKEIGENLSKASDYYVKLLDYLKINKVDLLAISAGGPSGLYFASHYPDRVKTLTLQSAVTKEWLTPKDKIYKAAQVLFHPAVEKMTWKLASGMSNIFPKFTFKQMTPAFSTLSYKEIKDNLLDKDIDEIQRMNRRQRSGYGFLIDLSQTKEITSKNLQSISCPTLIMHSKYDGSVPLEHAYYADQQIRDSELCLLDTWGHLIWLGRGSDHVNERLVKFLNNFSL</sequence>
<dbReference type="EMBL" id="CP101914">
    <property type="protein sequence ID" value="UUI01226.1"/>
    <property type="molecule type" value="Genomic_DNA"/>
</dbReference>
<evidence type="ECO:0000259" key="1">
    <source>
        <dbReference type="Pfam" id="PF00561"/>
    </source>
</evidence>
<proteinExistence type="predicted"/>
<dbReference type="PANTHER" id="PTHR43433">
    <property type="entry name" value="HYDROLASE, ALPHA/BETA FOLD FAMILY PROTEIN"/>
    <property type="match status" value="1"/>
</dbReference>
<dbReference type="Gene3D" id="3.40.50.1820">
    <property type="entry name" value="alpha/beta hydrolase"/>
    <property type="match status" value="1"/>
</dbReference>
<gene>
    <name evidence="2" type="ORF">NP439_14280</name>
</gene>
<dbReference type="Proteomes" id="UP001059773">
    <property type="component" value="Chromosome"/>
</dbReference>
<dbReference type="InterPro" id="IPR029058">
    <property type="entry name" value="AB_hydrolase_fold"/>
</dbReference>
<dbReference type="PANTHER" id="PTHR43433:SF1">
    <property type="entry name" value="BLL5160 PROTEIN"/>
    <property type="match status" value="1"/>
</dbReference>
<dbReference type="Pfam" id="PF00561">
    <property type="entry name" value="Abhydrolase_1"/>
    <property type="match status" value="1"/>
</dbReference>